<keyword evidence="2" id="KW-0813">Transport</keyword>
<dbReference type="GO" id="GO:0006623">
    <property type="term" value="P:protein targeting to vacuole"/>
    <property type="evidence" value="ECO:0007669"/>
    <property type="project" value="TreeGrafter"/>
</dbReference>
<feature type="region of interest" description="Disordered" evidence="4">
    <location>
        <begin position="1414"/>
        <end position="1446"/>
    </location>
</feature>
<feature type="compositionally biased region" description="Low complexity" evidence="4">
    <location>
        <begin position="1436"/>
        <end position="1446"/>
    </location>
</feature>
<feature type="domain" description="VPS13-like middle region" evidence="6">
    <location>
        <begin position="1207"/>
        <end position="1948"/>
    </location>
</feature>
<dbReference type="Pfam" id="PF25033">
    <property type="entry name" value="VPS13_M"/>
    <property type="match status" value="1"/>
</dbReference>
<protein>
    <recommendedName>
        <fullName evidence="11">Vacuolar protein sorting-associated protein</fullName>
    </recommendedName>
</protein>
<name>A0A167MDB7_PHYB8</name>
<dbReference type="Pfam" id="PF12624">
    <property type="entry name" value="VPS13_N"/>
    <property type="match status" value="1"/>
</dbReference>
<evidence type="ECO:0000256" key="1">
    <source>
        <dbReference type="ARBA" id="ARBA00006545"/>
    </source>
</evidence>
<evidence type="ECO:0000313" key="9">
    <source>
        <dbReference type="EMBL" id="OAD72519.1"/>
    </source>
</evidence>
<comment type="similarity">
    <text evidence="1">Belongs to the VPS13 family.</text>
</comment>
<dbReference type="PANTHER" id="PTHR16166">
    <property type="entry name" value="VACUOLAR PROTEIN SORTING-ASSOCIATED PROTEIN VPS13"/>
    <property type="match status" value="1"/>
</dbReference>
<sequence>MLESLVATILNRFLGNYVSNLNYDQLKIGIWNGEVNLKNLKLRREALDKLDLPIDVLEGYFGELTLSIPWANLKTKPVKVFVDHVYLLAVPKSEVSVSAEEEDQRAQLLKQRRLATAELMEDSQVQEDQTKKGEEQNDGFMGQLTTKIIDNLQLSIKNIHIRYEDNLSDPGHPFACGITLKELSAVSTDGEFKPTFISEMTNTIHKLTTLQSLSVYWNTDSPSLSGLSQDDALKTFTELIPSPSNNDLKHQYILKPVSGTGKIKLNKKFDNKVAKTDVTLLFDELAFSLDDDQYRDAILMVDLFHANLKKQKYRKYHPATGTPKTNPRGFIKFAGDAVLAEIHDRHYRWSWDSFRKRRDERKAYVEYYTAVKKQKATPEQQAALDKLEHDLSFEDIRFYRSIAKSRIRRSLAKLAEEKKNNQKENKGWLSSWWSGETKTEETAEDTSLVMTEEQKRELYDAIEYNEESDTIAASIDMPMDTMKFSLSTKLNKGSFSLLKHSKTKTKELAALVFDSVTVDVVQYVESISLAGSLGDLQVHDGQTKGTLYPQWVGVKKRSILDPLKKGGAESIISIDDSLEDSPFFSFEFQHKPLNKVADNALSLNMRHLEIIYNPTVINGIADFFKPPNTKMESVNALMEAAGDTIESFKQQTRAGLEYALEKHTTISLDINMSAPLFVIPESCLRTDSPALIIDAGHINVDSDLANQELVNQFKTKGDKKYSEEDYIKLEGLMYDKFHVQLTQTKVLIGTNLEECLRQLYTKAEPNKDVHMLEKIDMNLLVELCILPGITQFTKFKVSANLPLLSVNFSDSKYKTMMRMLDVVIPPNPTPDTQEVSILSTTAQPNNKVTTDGQDGVRANNVLSQKLWGEKNTEILVDGRSRRIKSAEDSSDTDGDDESVVQETFSTASMVPMVNTKQEQFKFSLKVDKVSVAINETGKDGDTLLAEVVLEHFDFCFLSRPYDMQVELALKTLSVVDKMEHGNEFHYLVTSDNIDRNNSRLEATERDLVRVKYLQVNRKHPLYHDTYEGYDQTIDVALSTLNIIVTRSSILTLYNWVLSTFTGPANPEKALPQPPTSNGSSNESMHIMSSARSSDQISVTPKKAPVQDGTMKVNIQLESLDLILNNDGKRLGTGELSSGSLCVSMLPNTMHVSGKFGNFTLSDDREHSNVYDLSRGASKIHILSVLGDGLMDFTFETFDPKSDSFPGYDQKLYMRMGSFQFLLTESTKPVMEFLSEFLAMKTVYDTARTAAFETAQQIQETSSRFHFDVTIQSPVVVFPVGENPATDRIVARLGEIRAINEFKTATRHPKDDIDGSGSAHEVWLNLIQCGLYSVSLKSTAVIETADSGQETRELPIIDDLELVFDIQSLEKPDEDGCGPATQILGKVSDVRMALTERQFKSLLEVSELLTATFAGGSDSETEDADGANQQPQKTRKSAPTTPSSVSVPTLLSSAKKQVQVDLAVSVKTISLEILHGPDLAYYERSKQTLARIALNNLDLKLQIMLDTSMMMELSMQSMCFADTRSNSVSLFREIIPVSGRDGPQLQVKVKSAIQADNSSLMDVTVALDSPRIVLSLDYLLLLKDFFAAPFVSQPSDVTTEAQEYAKTQRNRLTNEQEPGVVLSKDSAGKNVTVYATEIPGTPSSTPQQVLHYNVNVVDVEIICLAKPELASSEAIVFSFDQLKVVQKQNLDFSVDSIGMLLCHMDNRELSSVDFVEKFDINMTMECSLPSPGHNITVIRLDVEPILLRLSYHDAMLILEIINKATELMGNAQTIEKENEAKKINPTSSDGHSIVALSDPPCPPNDSSVGATTSSTLAPKPAQAIEPYIVLSKESLVANFDGLQLTLIEDVHDLPFIDWTLQPFTINAKDWSRSLEVNVDFSMYANNFNFKISHWEPILEPWEFTVKVNKDAAIGAMHIGMSSEAPLNINITHAFLESALSVSETLSEIQPLPDNAQDFKRPYLIRNWTGYDIKFWNMSDDAAGQDTESYLLKDNEEQSWTFRDAIKRRERSNLGKNYLGVEVLHGGWERLLNLPMDQEGEVPYRLKPELDEVSHRLVVEIKLENNVKTVTFRSGLLLHNQTRSALEVQLVKYDMNPLCDKWKLETSEKKAVPIELAYDNWIVVRPSDDYQWSNRLNWADIISPKFPKDIVCKAVNPAKSDYIIQLGAKFDKKSILCRQYPCMVVQFGAPIQIDNFLPYDFSISLRDTKGDANLSINVKKGKSAYLHKIKSTSIISLKLDVHSDYYTTTELVTIETKPYQSSLSNPLILTGVNGNQITLGMNITRLTNDNDSLWISIFPHYLILNKTGSQIALKARMSSRQNKAVVEYIKGFGENEPITPFLFSYHSIDHHNRALLSVDGSKYSDDLSFEAIGSALDVTLPVNSQTVIHTGVRVEEGPGKYKLTKMVTISSRFIVANHLRHNIKFRQFGPDEKETHVGEGEKASIYQTNKSELKWLCLQLEKLHDFWSAPIDIQEIGTTHLKLSEGDSRNHILVRVTVHLQQATIFIMLEEADEWPYKICNYSNEEVKIYQENTVPEDYHLKSKQKDALGKQRYFILAPNTEMNYSWDFPIAKKKHLILEVNGKMRTVDFQAIGAQIPFQYKKASHGSGNKNASSMSIDVVARDSALVLVLTQFNPYNSLYRAKTIAASSASAISREGTARDYFEEIDVEHVINFTFELSLERIGISVINKQVQELIFTTIKGLDFKYSDSNLYQSVRASIKWLQIDNQLQGSVFPILFYPSNLPKDTNDISIHPTLHISLDKVKDNSHGVMYFKLFSFLLQEVTFEMDEDLLFALIEFSKFSVPNDGQDDDTLLFTQEIPEPELEQTQALYYFEEFCIQPMRLNISFVRTERINSEEEERQDIRDNRSCDDSGRSPLNYVFNVFTMTLGNINDAPIKLNALVVENMRVSYADLTSRVMFHYQEQVMYQLHRVLGSADFLGNPVGLFSSLSSGFGELFYEPYQGFVMSDRPQDLGIGIARGVGGFMKKSVFGVSDSMSKFTGSLGKGLAAATMDKKFQDRRRMNLTRNKPKHAMYGVTQGVTYLGTSVASGFAGLVKRPMEGAEESGFGGFMTGIGRGLVGVVTKPVVGIFDLASNVTAGIRETTTVFDESEFDRERLPRYIGKDNIVKAFSQREALGQMWLREANNGKYFRDTYIAHCVMKNDETVAILSYQRILVIHTRKLSLEWQHPLEDIMSCETGQTDQIVLNILVKGPPQTRSTRTIDTQDTVHVWFSEKIQEIINWYQEEKDRN</sequence>
<dbReference type="EMBL" id="KV440983">
    <property type="protein sequence ID" value="OAD72519.1"/>
    <property type="molecule type" value="Genomic_DNA"/>
</dbReference>
<feature type="domain" description="Vacuolar protein sorting-associated protein 13 VPS13 adaptor binding" evidence="7">
    <location>
        <begin position="2012"/>
        <end position="2571"/>
    </location>
</feature>
<dbReference type="Pfam" id="PF25036">
    <property type="entry name" value="VPS13_VAB"/>
    <property type="match status" value="1"/>
</dbReference>
<keyword evidence="3" id="KW-0445">Lipid transport</keyword>
<feature type="domain" description="Intermembrane lipid transfer protein VPS13-like C-terminal" evidence="8">
    <location>
        <begin position="3115"/>
        <end position="3225"/>
    </location>
</feature>
<dbReference type="GO" id="GO:0045324">
    <property type="term" value="P:late endosome to vacuole transport"/>
    <property type="evidence" value="ECO:0007669"/>
    <property type="project" value="TreeGrafter"/>
</dbReference>
<dbReference type="FunCoup" id="A0A167MDB7">
    <property type="interactions" value="285"/>
</dbReference>
<feature type="domain" description="Chorein N-terminal" evidence="5">
    <location>
        <begin position="1"/>
        <end position="871"/>
    </location>
</feature>
<dbReference type="InParanoid" id="A0A167MDB7"/>
<reference evidence="10" key="1">
    <citation type="submission" date="2015-06" db="EMBL/GenBank/DDBJ databases">
        <title>Expansion of signal transduction pathways in fungi by whole-genome duplication.</title>
        <authorList>
            <consortium name="DOE Joint Genome Institute"/>
            <person name="Corrochano L.M."/>
            <person name="Kuo A."/>
            <person name="Marcet-Houben M."/>
            <person name="Polaino S."/>
            <person name="Salamov A."/>
            <person name="Villalobos J.M."/>
            <person name="Alvarez M.I."/>
            <person name="Avalos J."/>
            <person name="Benito E.P."/>
            <person name="Benoit I."/>
            <person name="Burger G."/>
            <person name="Camino L.P."/>
            <person name="Canovas D."/>
            <person name="Cerda-Olmedo E."/>
            <person name="Cheng J.-F."/>
            <person name="Dominguez A."/>
            <person name="Elias M."/>
            <person name="Eslava A.P."/>
            <person name="Glaser F."/>
            <person name="Grimwood J."/>
            <person name="Gutierrez G."/>
            <person name="Heitman J."/>
            <person name="Henrissat B."/>
            <person name="Iturriaga E.A."/>
            <person name="Lang B.F."/>
            <person name="Lavin J.L."/>
            <person name="Lee S."/>
            <person name="Li W."/>
            <person name="Lindquist E."/>
            <person name="Lopez-Garcia S."/>
            <person name="Luque E.M."/>
            <person name="Marcos A.T."/>
            <person name="Martin J."/>
            <person name="McCluskey K."/>
            <person name="Medina H.R."/>
            <person name="Miralles-Duran A."/>
            <person name="Miyazaki A."/>
            <person name="Munoz-Torres E."/>
            <person name="Oguiza J.A."/>
            <person name="Ohm R."/>
            <person name="Olmedo M."/>
            <person name="Orejas M."/>
            <person name="Ortiz-Castellanos L."/>
            <person name="Pisabarro A.G."/>
            <person name="Rodriguez-Romero J."/>
            <person name="Ruiz-Herrera J."/>
            <person name="Ruiz-Vazquez R."/>
            <person name="Sanz C."/>
            <person name="Schackwitz W."/>
            <person name="Schmutz J."/>
            <person name="Shahriari M."/>
            <person name="Shelest E."/>
            <person name="Silva-Franco F."/>
            <person name="Soanes D."/>
            <person name="Syed K."/>
            <person name="Tagua V.G."/>
            <person name="Talbot N.J."/>
            <person name="Thon M."/>
            <person name="De vries R.P."/>
            <person name="Wiebenga A."/>
            <person name="Yadav J.S."/>
            <person name="Braun E.L."/>
            <person name="Baker S."/>
            <person name="Garre V."/>
            <person name="Horwitz B."/>
            <person name="Torres-Martinez S."/>
            <person name="Idnurm A."/>
            <person name="Herrera-Estrella A."/>
            <person name="Gabaldon T."/>
            <person name="Grigoriev I.V."/>
        </authorList>
    </citation>
    <scope>NUCLEOTIDE SEQUENCE [LARGE SCALE GENOMIC DNA]</scope>
    <source>
        <strain evidence="10">NRRL 1555(-)</strain>
    </source>
</reference>
<feature type="region of interest" description="Disordered" evidence="4">
    <location>
        <begin position="1064"/>
        <end position="1104"/>
    </location>
</feature>
<feature type="compositionally biased region" description="Polar residues" evidence="4">
    <location>
        <begin position="1089"/>
        <end position="1098"/>
    </location>
</feature>
<dbReference type="VEuPathDB" id="FungiDB:PHYBLDRAFT_181860"/>
<dbReference type="GO" id="GO:0045053">
    <property type="term" value="P:protein retention in Golgi apparatus"/>
    <property type="evidence" value="ECO:0007669"/>
    <property type="project" value="TreeGrafter"/>
</dbReference>
<dbReference type="PANTHER" id="PTHR16166:SF93">
    <property type="entry name" value="INTERMEMBRANE LIPID TRANSFER PROTEIN VPS13"/>
    <property type="match status" value="1"/>
</dbReference>
<evidence type="ECO:0000256" key="2">
    <source>
        <dbReference type="ARBA" id="ARBA00022448"/>
    </source>
</evidence>
<dbReference type="InterPro" id="IPR026847">
    <property type="entry name" value="VPS13"/>
</dbReference>
<evidence type="ECO:0000259" key="7">
    <source>
        <dbReference type="Pfam" id="PF25036"/>
    </source>
</evidence>
<evidence type="ECO:0000259" key="5">
    <source>
        <dbReference type="Pfam" id="PF12624"/>
    </source>
</evidence>
<evidence type="ECO:0000259" key="8">
    <source>
        <dbReference type="Pfam" id="PF25037"/>
    </source>
</evidence>
<dbReference type="InterPro" id="IPR009543">
    <property type="entry name" value="VPS13_VAB"/>
</dbReference>
<dbReference type="GeneID" id="28999440"/>
<evidence type="ECO:0008006" key="11">
    <source>
        <dbReference type="Google" id="ProtNLM"/>
    </source>
</evidence>
<dbReference type="OrthoDB" id="428159at2759"/>
<dbReference type="InterPro" id="IPR026854">
    <property type="entry name" value="VPS13_N"/>
</dbReference>
<dbReference type="RefSeq" id="XP_018290559.1">
    <property type="nucleotide sequence ID" value="XM_018438534.1"/>
</dbReference>
<evidence type="ECO:0000259" key="6">
    <source>
        <dbReference type="Pfam" id="PF25033"/>
    </source>
</evidence>
<dbReference type="InterPro" id="IPR056747">
    <property type="entry name" value="VPS13-like_M"/>
</dbReference>
<evidence type="ECO:0000256" key="4">
    <source>
        <dbReference type="SAM" id="MobiDB-lite"/>
    </source>
</evidence>
<dbReference type="Pfam" id="PF25037">
    <property type="entry name" value="VPS13_C"/>
    <property type="match status" value="1"/>
</dbReference>
<organism evidence="9 10">
    <name type="scientific">Phycomyces blakesleeanus (strain ATCC 8743b / DSM 1359 / FGSC 10004 / NBRC 33097 / NRRL 1555)</name>
    <dbReference type="NCBI Taxonomy" id="763407"/>
    <lineage>
        <taxon>Eukaryota</taxon>
        <taxon>Fungi</taxon>
        <taxon>Fungi incertae sedis</taxon>
        <taxon>Mucoromycota</taxon>
        <taxon>Mucoromycotina</taxon>
        <taxon>Mucoromycetes</taxon>
        <taxon>Mucorales</taxon>
        <taxon>Phycomycetaceae</taxon>
        <taxon>Phycomyces</taxon>
    </lineage>
</organism>
<keyword evidence="10" id="KW-1185">Reference proteome</keyword>
<accession>A0A167MDB7</accession>
<evidence type="ECO:0000256" key="3">
    <source>
        <dbReference type="ARBA" id="ARBA00023055"/>
    </source>
</evidence>
<proteinExistence type="inferred from homology"/>
<dbReference type="GO" id="GO:0007005">
    <property type="term" value="P:mitochondrion organization"/>
    <property type="evidence" value="ECO:0007669"/>
    <property type="project" value="TreeGrafter"/>
</dbReference>
<dbReference type="Proteomes" id="UP000077315">
    <property type="component" value="Unassembled WGS sequence"/>
</dbReference>
<dbReference type="GO" id="GO:0006869">
    <property type="term" value="P:lipid transport"/>
    <property type="evidence" value="ECO:0007669"/>
    <property type="project" value="UniProtKB-KW"/>
</dbReference>
<dbReference type="STRING" id="763407.A0A167MDB7"/>
<evidence type="ECO:0000313" key="10">
    <source>
        <dbReference type="Proteomes" id="UP000077315"/>
    </source>
</evidence>
<gene>
    <name evidence="9" type="ORF">PHYBLDRAFT_181860</name>
</gene>
<dbReference type="InterPro" id="IPR056748">
    <property type="entry name" value="VPS13-like_C"/>
</dbReference>